<feature type="domain" description="TonB C-terminal" evidence="11">
    <location>
        <begin position="133"/>
        <end position="223"/>
    </location>
</feature>
<accession>A0A1I0XD83</accession>
<dbReference type="PANTHER" id="PTHR33446:SF2">
    <property type="entry name" value="PROTEIN TONB"/>
    <property type="match status" value="1"/>
</dbReference>
<keyword evidence="6 10" id="KW-0812">Transmembrane</keyword>
<keyword evidence="9 10" id="KW-0472">Membrane</keyword>
<keyword evidence="7" id="KW-0653">Protein transport</keyword>
<dbReference type="GO" id="GO:0055085">
    <property type="term" value="P:transmembrane transport"/>
    <property type="evidence" value="ECO:0007669"/>
    <property type="project" value="InterPro"/>
</dbReference>
<comment type="subcellular location">
    <subcellularLocation>
        <location evidence="1">Cell inner membrane</location>
        <topology evidence="1">Single-pass membrane protein</topology>
        <orientation evidence="1">Periplasmic side</orientation>
    </subcellularLocation>
</comment>
<dbReference type="InterPro" id="IPR003538">
    <property type="entry name" value="TonB"/>
</dbReference>
<evidence type="ECO:0000256" key="6">
    <source>
        <dbReference type="ARBA" id="ARBA00022692"/>
    </source>
</evidence>
<reference evidence="12 13" key="1">
    <citation type="submission" date="2016-10" db="EMBL/GenBank/DDBJ databases">
        <authorList>
            <person name="de Groot N.N."/>
        </authorList>
    </citation>
    <scope>NUCLEOTIDE SEQUENCE [LARGE SCALE GENOMIC DNA]</scope>
    <source>
        <strain evidence="12 13">DSM 23399</strain>
    </source>
</reference>
<dbReference type="PROSITE" id="PS52015">
    <property type="entry name" value="TONB_CTD"/>
    <property type="match status" value="1"/>
</dbReference>
<dbReference type="EMBL" id="FOKK01000003">
    <property type="protein sequence ID" value="SFA98657.1"/>
    <property type="molecule type" value="Genomic_DNA"/>
</dbReference>
<evidence type="ECO:0000256" key="2">
    <source>
        <dbReference type="ARBA" id="ARBA00006555"/>
    </source>
</evidence>
<name>A0A1I0XD83_9BACT</name>
<dbReference type="InterPro" id="IPR006260">
    <property type="entry name" value="TonB/TolA_C"/>
</dbReference>
<evidence type="ECO:0000256" key="7">
    <source>
        <dbReference type="ARBA" id="ARBA00022927"/>
    </source>
</evidence>
<keyword evidence="4" id="KW-1003">Cell membrane</keyword>
<dbReference type="OrthoDB" id="9812355at2"/>
<comment type="similarity">
    <text evidence="2">Belongs to the TonB family.</text>
</comment>
<protein>
    <submittedName>
        <fullName evidence="12">Outer membrane transport energization protein TonB</fullName>
    </submittedName>
</protein>
<dbReference type="RefSeq" id="WP_092895044.1">
    <property type="nucleotide sequence ID" value="NZ_CAXBKE010000068.1"/>
</dbReference>
<dbReference type="STRING" id="237018.SAMN04489723_103106"/>
<evidence type="ECO:0000256" key="4">
    <source>
        <dbReference type="ARBA" id="ARBA00022475"/>
    </source>
</evidence>
<dbReference type="GO" id="GO:0031992">
    <property type="term" value="F:energy transducer activity"/>
    <property type="evidence" value="ECO:0007669"/>
    <property type="project" value="InterPro"/>
</dbReference>
<proteinExistence type="inferred from homology"/>
<dbReference type="Proteomes" id="UP000198790">
    <property type="component" value="Unassembled WGS sequence"/>
</dbReference>
<dbReference type="GO" id="GO:0015031">
    <property type="term" value="P:protein transport"/>
    <property type="evidence" value="ECO:0007669"/>
    <property type="project" value="UniProtKB-KW"/>
</dbReference>
<evidence type="ECO:0000259" key="11">
    <source>
        <dbReference type="PROSITE" id="PS52015"/>
    </source>
</evidence>
<keyword evidence="8 10" id="KW-1133">Transmembrane helix</keyword>
<keyword evidence="3" id="KW-0813">Transport</keyword>
<organism evidence="12 13">
    <name type="scientific">Algoriphagus aquimarinus</name>
    <dbReference type="NCBI Taxonomy" id="237018"/>
    <lineage>
        <taxon>Bacteria</taxon>
        <taxon>Pseudomonadati</taxon>
        <taxon>Bacteroidota</taxon>
        <taxon>Cytophagia</taxon>
        <taxon>Cytophagales</taxon>
        <taxon>Cyclobacteriaceae</taxon>
        <taxon>Algoriphagus</taxon>
    </lineage>
</organism>
<dbReference type="AlphaFoldDB" id="A0A1I0XD83"/>
<evidence type="ECO:0000256" key="9">
    <source>
        <dbReference type="ARBA" id="ARBA00023136"/>
    </source>
</evidence>
<dbReference type="Gene3D" id="3.30.1150.10">
    <property type="match status" value="1"/>
</dbReference>
<evidence type="ECO:0000256" key="5">
    <source>
        <dbReference type="ARBA" id="ARBA00022519"/>
    </source>
</evidence>
<gene>
    <name evidence="12" type="ORF">SAMN04489723_103106</name>
</gene>
<evidence type="ECO:0000256" key="3">
    <source>
        <dbReference type="ARBA" id="ARBA00022448"/>
    </source>
</evidence>
<dbReference type="Pfam" id="PF03544">
    <property type="entry name" value="TonB_C"/>
    <property type="match status" value="1"/>
</dbReference>
<keyword evidence="13" id="KW-1185">Reference proteome</keyword>
<evidence type="ECO:0000256" key="8">
    <source>
        <dbReference type="ARBA" id="ARBA00022989"/>
    </source>
</evidence>
<dbReference type="SUPFAM" id="SSF74653">
    <property type="entry name" value="TolA/TonB C-terminal domain"/>
    <property type="match status" value="1"/>
</dbReference>
<keyword evidence="5" id="KW-0997">Cell inner membrane</keyword>
<dbReference type="InterPro" id="IPR037682">
    <property type="entry name" value="TonB_C"/>
</dbReference>
<evidence type="ECO:0000256" key="10">
    <source>
        <dbReference type="SAM" id="Phobius"/>
    </source>
</evidence>
<sequence>MELKKNPKSDLKRWSGTLFNLGLAVSLGAVLVAFEWKANEKVVIQDFAGMEDDWDILDIPVTDQSPPTPPPPAPIEVVIKPDDIVIDDIDLKTIDINTTETSVIPVVEMTAPPVIETADVINDFVEVQAMFKGGMDAWYAYLKKNLDYPSQARRMGTEGVVIVRFVVNTDGSIQDLELLRTIGGGCDEEAMEVIANSPNWTPGRISGRAVRSRMTMPIRFRLN</sequence>
<dbReference type="GO" id="GO:0030288">
    <property type="term" value="C:outer membrane-bounded periplasmic space"/>
    <property type="evidence" value="ECO:0007669"/>
    <property type="project" value="InterPro"/>
</dbReference>
<evidence type="ECO:0000313" key="12">
    <source>
        <dbReference type="EMBL" id="SFA98657.1"/>
    </source>
</evidence>
<dbReference type="PRINTS" id="PR01374">
    <property type="entry name" value="TONBPROTEIN"/>
</dbReference>
<dbReference type="PANTHER" id="PTHR33446">
    <property type="entry name" value="PROTEIN TONB-RELATED"/>
    <property type="match status" value="1"/>
</dbReference>
<dbReference type="GO" id="GO:0015891">
    <property type="term" value="P:siderophore transport"/>
    <property type="evidence" value="ECO:0007669"/>
    <property type="project" value="InterPro"/>
</dbReference>
<evidence type="ECO:0000313" key="13">
    <source>
        <dbReference type="Proteomes" id="UP000198790"/>
    </source>
</evidence>
<dbReference type="NCBIfam" id="TIGR01352">
    <property type="entry name" value="tonB_Cterm"/>
    <property type="match status" value="1"/>
</dbReference>
<dbReference type="GO" id="GO:0098797">
    <property type="term" value="C:plasma membrane protein complex"/>
    <property type="evidence" value="ECO:0007669"/>
    <property type="project" value="TreeGrafter"/>
</dbReference>
<dbReference type="InterPro" id="IPR051045">
    <property type="entry name" value="TonB-dependent_transducer"/>
</dbReference>
<feature type="transmembrane region" description="Helical" evidence="10">
    <location>
        <begin position="14"/>
        <end position="34"/>
    </location>
</feature>
<evidence type="ECO:0000256" key="1">
    <source>
        <dbReference type="ARBA" id="ARBA00004383"/>
    </source>
</evidence>